<dbReference type="GeneID" id="2657379"/>
<keyword evidence="2" id="KW-1185">Reference proteome</keyword>
<accession>Q6UJ03</accession>
<evidence type="ECO:0000313" key="1">
    <source>
        <dbReference type="EMBL" id="AAQ73375.1"/>
    </source>
</evidence>
<evidence type="ECO:0000313" key="2">
    <source>
        <dbReference type="Proteomes" id="UP000000995"/>
    </source>
</evidence>
<organism evidence="1 2">
    <name type="scientific">Burkholderia phage Bcep1</name>
    <dbReference type="NCBI Taxonomy" id="2883943"/>
    <lineage>
        <taxon>Viruses</taxon>
        <taxon>Duplodnaviria</taxon>
        <taxon>Heunggongvirae</taxon>
        <taxon>Uroviricota</taxon>
        <taxon>Caudoviricetes</taxon>
        <taxon>Naesvirus</taxon>
        <taxon>Naesvirus bcep1</taxon>
    </lineage>
</organism>
<dbReference type="EMBL" id="AY369265">
    <property type="protein sequence ID" value="AAQ73375.1"/>
    <property type="molecule type" value="Genomic_DNA"/>
</dbReference>
<gene>
    <name evidence="1" type="primary">Bcep1-29</name>
</gene>
<dbReference type="RefSeq" id="NP_944337.1">
    <property type="nucleotide sequence ID" value="NC_005263.2"/>
</dbReference>
<sequence length="218" mass="24763">MSKLDIDWSAAPEWANWVAQDSTGTHYAFSHKPSQGACGWNPRLGSSVAIMGRTNAPHEWRESLAHRPRSQTGLIDWRKAPSWAQWAVNETDGISWFRERPPHRAAAARPQTVLIHQDNDAGMLRAQICHLLEDMTSEQLDALYAHVRQQLDAAKLDELNRQLDKPFGEVPREWQLKAFEAFLDGATLALRQAPGEPVLAWPGAFRRDVRYRIEPKQA</sequence>
<proteinExistence type="predicted"/>
<dbReference type="Proteomes" id="UP000000995">
    <property type="component" value="Genome"/>
</dbReference>
<name>Q6UJ03_9CAUD</name>
<dbReference type="KEGG" id="vg:2657379"/>
<reference evidence="1 2" key="1">
    <citation type="journal article" date="2006" name="J. Bacteriol.">
        <title>Divergence and mosaicism among virulent soil phages of the Burkholderia cepacia complex.</title>
        <authorList>
            <person name="Summer E.J."/>
            <person name="Gonzalez C.F."/>
            <person name="Bomer M."/>
            <person name="Carlile T."/>
            <person name="Embry A."/>
            <person name="Kucherka A.M."/>
            <person name="Lee J."/>
            <person name="Mebane L."/>
            <person name="Morrison W.C."/>
            <person name="Mark L."/>
            <person name="King M.D."/>
            <person name="LiPuma J.J."/>
            <person name="Vidaver A.K."/>
            <person name="Young R."/>
        </authorList>
    </citation>
    <scope>NUCLEOTIDE SEQUENCE</scope>
</reference>
<protein>
    <submittedName>
        <fullName evidence="1">Gp29</fullName>
    </submittedName>
</protein>